<dbReference type="InterPro" id="IPR006124">
    <property type="entry name" value="Metalloenzyme"/>
</dbReference>
<evidence type="ECO:0000256" key="1">
    <source>
        <dbReference type="SAM" id="SignalP"/>
    </source>
</evidence>
<dbReference type="STRING" id="1121884.SAMN02745131_00728"/>
<name>A0A1M4UP48_9BACT</name>
<dbReference type="GO" id="GO:0003824">
    <property type="term" value="F:catalytic activity"/>
    <property type="evidence" value="ECO:0007669"/>
    <property type="project" value="InterPro"/>
</dbReference>
<proteinExistence type="predicted"/>
<keyword evidence="1" id="KW-0732">Signal</keyword>
<dbReference type="Pfam" id="PF01676">
    <property type="entry name" value="Metalloenzyme"/>
    <property type="match status" value="1"/>
</dbReference>
<organism evidence="3 4">
    <name type="scientific">Flavisolibacter ginsengisoli DSM 18119</name>
    <dbReference type="NCBI Taxonomy" id="1121884"/>
    <lineage>
        <taxon>Bacteria</taxon>
        <taxon>Pseudomonadati</taxon>
        <taxon>Bacteroidota</taxon>
        <taxon>Chitinophagia</taxon>
        <taxon>Chitinophagales</taxon>
        <taxon>Chitinophagaceae</taxon>
        <taxon>Flavisolibacter</taxon>
    </lineage>
</organism>
<reference evidence="3 4" key="1">
    <citation type="submission" date="2016-11" db="EMBL/GenBank/DDBJ databases">
        <authorList>
            <person name="Jaros S."/>
            <person name="Januszkiewicz K."/>
            <person name="Wedrychowicz H."/>
        </authorList>
    </citation>
    <scope>NUCLEOTIDE SEQUENCE [LARGE SCALE GENOMIC DNA]</scope>
    <source>
        <strain evidence="3 4">DSM 18119</strain>
    </source>
</reference>
<feature type="domain" description="Metalloenzyme" evidence="2">
    <location>
        <begin position="226"/>
        <end position="337"/>
    </location>
</feature>
<keyword evidence="4" id="KW-1185">Reference proteome</keyword>
<evidence type="ECO:0000313" key="3">
    <source>
        <dbReference type="EMBL" id="SHE58542.1"/>
    </source>
</evidence>
<dbReference type="SUPFAM" id="SSF53649">
    <property type="entry name" value="Alkaline phosphatase-like"/>
    <property type="match status" value="1"/>
</dbReference>
<dbReference type="Gene3D" id="3.40.720.10">
    <property type="entry name" value="Alkaline Phosphatase, subunit A"/>
    <property type="match status" value="1"/>
</dbReference>
<gene>
    <name evidence="3" type="ORF">SAMN02745131_00728</name>
</gene>
<dbReference type="GO" id="GO:0046872">
    <property type="term" value="F:metal ion binding"/>
    <property type="evidence" value="ECO:0007669"/>
    <property type="project" value="InterPro"/>
</dbReference>
<evidence type="ECO:0000259" key="2">
    <source>
        <dbReference type="Pfam" id="PF01676"/>
    </source>
</evidence>
<protein>
    <submittedName>
        <fullName evidence="3">Phosphoglycerate mutase</fullName>
    </submittedName>
</protein>
<dbReference type="OrthoDB" id="9791578at2"/>
<dbReference type="RefSeq" id="WP_072833867.1">
    <property type="nucleotide sequence ID" value="NZ_FQUU01000002.1"/>
</dbReference>
<sequence>MKKILFFSFVLMGIVAQAQHKTVSIPSQLIAENIIIVTTDGFRWQEVFGGMDSSIANNNKYNEGDSSYLYQAYWNTNSEERRKKLMPFLWSVIATNGQLYGNRNYGNKVNTANPYWFSYPGYSEIMTGFADTAINSNEYPPNPNTNVLEYLNKQPGFQGKVSVFGAWNAFDRILNEKRSGMPVISAFDLVGGKYPNANQLLINKMRRDSYKPWRMGECLDVFTHYAAIEELNKNKPRVLYIAYGETDEWAHSGKYRSYLDAAHQVDAWIRELWEKVQSDPHYRNKTSLFITTDHGRGDIIKDQWRDHGSDVPGANEIWLAVMGPGVNTGGEIKYEGQWYQQQFAQTIAKLLGYEFRAEHPIAPAIVPVTGK</sequence>
<accession>A0A1M4UP48</accession>
<evidence type="ECO:0000313" key="4">
    <source>
        <dbReference type="Proteomes" id="UP000184048"/>
    </source>
</evidence>
<dbReference type="InterPro" id="IPR017850">
    <property type="entry name" value="Alkaline_phosphatase_core_sf"/>
</dbReference>
<feature type="signal peptide" evidence="1">
    <location>
        <begin position="1"/>
        <end position="18"/>
    </location>
</feature>
<dbReference type="EMBL" id="FQUU01000002">
    <property type="protein sequence ID" value="SHE58542.1"/>
    <property type="molecule type" value="Genomic_DNA"/>
</dbReference>
<dbReference type="AlphaFoldDB" id="A0A1M4UP48"/>
<dbReference type="Proteomes" id="UP000184048">
    <property type="component" value="Unassembled WGS sequence"/>
</dbReference>
<feature type="chain" id="PRO_5012612353" evidence="1">
    <location>
        <begin position="19"/>
        <end position="371"/>
    </location>
</feature>